<evidence type="ECO:0000256" key="1">
    <source>
        <dbReference type="ARBA" id="ARBA00004141"/>
    </source>
</evidence>
<sequence length="861" mass="96653">MSEEVSSRRRHPTLIRTLSYQNLIQRFREYLTNNERGLIDHPIRYIEDHKLPQFLAPLHQKLITRTHENLVTIEELIESAKLAKQDHALAIGQPVAGVTDAEKVSLDIQRSSAFWREPKDLNLTLAACCLASMVQGWVQVANGNLGWPAALGVQVDPRDPTKYDDTWKFAAVQAIPWFSASILGSFLSDPLSEFTGRRGALFTAALCSCLSSIWGSQSTSWESLVGSRVLLGLGIGGKASIVPVLESEVLPPSKRGRVLVSWQVFDAAGVFFGSIACYILRDSWRGQILSGAIPALALLVITFAASESPRWLMIRDKYPKAFTTLLRLRKERRLALKELVTIHYQTQAERKLFLRREQDDESRPGINPFETELGRTSWRERLQNMLFIPRIRRAATAAMIVMIAQQLSGINIYAFMATQFFNTAGPIGLPDYPSATCRNSTGNFTASKLCASLKDRANILCYDSITTHTSISLQNACDTIRHNEVRSFRVAIGFGAINLIFSCLAYFLVENKDSEDNSSEPPNAARRIIPSVSHLARSSRSLNDRRNHLRALRRFFRHTEEELPNAQNESVQSTDQHRRSDAPSHSPYEEEIKFPEYKEAPKFRGRRFLLLMSFAAGVITLFLTAMMFYIKVDPKSPDSGPRSGLIIFFTMLFTAFYSPGAGAIPFLYSVKRALATTLSTKSLTHQQAEIFPNEGREIGMSWSVFCNFSVAGFVALGVPFGLNWGHGKLLGLFSVFNAIAFVLVYFCVYTTNHTTTLEDYSYVFGKKMRDHMRAQGLRVWHWSNELAPSFRWEIGNSDEENEPEEGNGGDNTEVATDEENVPQSPHTGSSILPHIRRISNSRNSEENDIELDPLPSTNTNS</sequence>
<dbReference type="GO" id="GO:0016020">
    <property type="term" value="C:membrane"/>
    <property type="evidence" value="ECO:0007669"/>
    <property type="project" value="UniProtKB-SubCell"/>
</dbReference>
<gene>
    <name evidence="9" type="ORF">HETSPECPRED_009368</name>
</gene>
<keyword evidence="10" id="KW-1185">Reference proteome</keyword>
<keyword evidence="6 8" id="KW-0472">Membrane</keyword>
<dbReference type="OrthoDB" id="4540492at2759"/>
<feature type="transmembrane region" description="Helical" evidence="8">
    <location>
        <begin position="488"/>
        <end position="509"/>
    </location>
</feature>
<dbReference type="Gene3D" id="1.20.1250.20">
    <property type="entry name" value="MFS general substrate transporter like domains"/>
    <property type="match status" value="2"/>
</dbReference>
<reference evidence="9" key="1">
    <citation type="submission" date="2021-03" db="EMBL/GenBank/DDBJ databases">
        <authorList>
            <person name="Tagirdzhanova G."/>
        </authorList>
    </citation>
    <scope>NUCLEOTIDE SEQUENCE</scope>
</reference>
<proteinExistence type="inferred from homology"/>
<protein>
    <recommendedName>
        <fullName evidence="11">Major facilitator superfamily (MFS) profile domain-containing protein</fullName>
    </recommendedName>
</protein>
<dbReference type="GO" id="GO:0022857">
    <property type="term" value="F:transmembrane transporter activity"/>
    <property type="evidence" value="ECO:0007669"/>
    <property type="project" value="InterPro"/>
</dbReference>
<evidence type="ECO:0000256" key="5">
    <source>
        <dbReference type="ARBA" id="ARBA00022989"/>
    </source>
</evidence>
<keyword evidence="5 8" id="KW-1133">Transmembrane helix</keyword>
<feature type="region of interest" description="Disordered" evidence="7">
    <location>
        <begin position="796"/>
        <end position="861"/>
    </location>
</feature>
<feature type="compositionally biased region" description="Polar residues" evidence="7">
    <location>
        <begin position="821"/>
        <end position="830"/>
    </location>
</feature>
<feature type="compositionally biased region" description="Acidic residues" evidence="7">
    <location>
        <begin position="796"/>
        <end position="807"/>
    </location>
</feature>
<evidence type="ECO:0000256" key="8">
    <source>
        <dbReference type="SAM" id="Phobius"/>
    </source>
</evidence>
<feature type="transmembrane region" description="Helical" evidence="8">
    <location>
        <begin position="645"/>
        <end position="668"/>
    </location>
</feature>
<organism evidence="9 10">
    <name type="scientific">Heterodermia speciosa</name>
    <dbReference type="NCBI Taxonomy" id="116794"/>
    <lineage>
        <taxon>Eukaryota</taxon>
        <taxon>Fungi</taxon>
        <taxon>Dikarya</taxon>
        <taxon>Ascomycota</taxon>
        <taxon>Pezizomycotina</taxon>
        <taxon>Lecanoromycetes</taxon>
        <taxon>OSLEUM clade</taxon>
        <taxon>Lecanoromycetidae</taxon>
        <taxon>Caliciales</taxon>
        <taxon>Physciaceae</taxon>
        <taxon>Heterodermia</taxon>
    </lineage>
</organism>
<feature type="compositionally biased region" description="Basic and acidic residues" evidence="7">
    <location>
        <begin position="575"/>
        <end position="591"/>
    </location>
</feature>
<dbReference type="InterPro" id="IPR036259">
    <property type="entry name" value="MFS_trans_sf"/>
</dbReference>
<comment type="similarity">
    <text evidence="2">Belongs to the major facilitator superfamily. Sugar transporter (TC 2.A.1.1) family.</text>
</comment>
<dbReference type="PANTHER" id="PTHR48020:SF40">
    <property type="entry name" value="MAJOR FACILITATOR SUPERFAMILY (MFS) PROFILE DOMAIN-CONTAINING PROTEIN"/>
    <property type="match status" value="1"/>
</dbReference>
<feature type="transmembrane region" description="Helical" evidence="8">
    <location>
        <begin position="608"/>
        <end position="630"/>
    </location>
</feature>
<evidence type="ECO:0000256" key="6">
    <source>
        <dbReference type="ARBA" id="ARBA00023136"/>
    </source>
</evidence>
<dbReference type="AlphaFoldDB" id="A0A8H3G222"/>
<evidence type="ECO:0008006" key="11">
    <source>
        <dbReference type="Google" id="ProtNLM"/>
    </source>
</evidence>
<feature type="transmembrane region" description="Helical" evidence="8">
    <location>
        <begin position="704"/>
        <end position="724"/>
    </location>
</feature>
<feature type="region of interest" description="Disordered" evidence="7">
    <location>
        <begin position="563"/>
        <end position="591"/>
    </location>
</feature>
<dbReference type="GO" id="GO:0015798">
    <property type="term" value="P:myo-inositol transport"/>
    <property type="evidence" value="ECO:0007669"/>
    <property type="project" value="UniProtKB-ARBA"/>
</dbReference>
<name>A0A8H3G222_9LECA</name>
<dbReference type="InterPro" id="IPR003663">
    <property type="entry name" value="Sugar/inositol_transpt"/>
</dbReference>
<dbReference type="PRINTS" id="PR00171">
    <property type="entry name" value="SUGRTRNSPORT"/>
</dbReference>
<evidence type="ECO:0000256" key="3">
    <source>
        <dbReference type="ARBA" id="ARBA00022448"/>
    </source>
</evidence>
<evidence type="ECO:0000313" key="10">
    <source>
        <dbReference type="Proteomes" id="UP000664521"/>
    </source>
</evidence>
<feature type="transmembrane region" description="Helical" evidence="8">
    <location>
        <begin position="258"/>
        <end position="281"/>
    </location>
</feature>
<comment type="subcellular location">
    <subcellularLocation>
        <location evidence="1">Membrane</location>
        <topology evidence="1">Multi-pass membrane protein</topology>
    </subcellularLocation>
</comment>
<accession>A0A8H3G222</accession>
<dbReference type="PROSITE" id="PS00217">
    <property type="entry name" value="SUGAR_TRANSPORT_2"/>
    <property type="match status" value="1"/>
</dbReference>
<comment type="caution">
    <text evidence="9">The sequence shown here is derived from an EMBL/GenBank/DDBJ whole genome shotgun (WGS) entry which is preliminary data.</text>
</comment>
<dbReference type="Proteomes" id="UP000664521">
    <property type="component" value="Unassembled WGS sequence"/>
</dbReference>
<keyword evidence="4 8" id="KW-0812">Transmembrane</keyword>
<feature type="transmembrane region" description="Helical" evidence="8">
    <location>
        <begin position="730"/>
        <end position="748"/>
    </location>
</feature>
<dbReference type="InterPro" id="IPR005829">
    <property type="entry name" value="Sugar_transporter_CS"/>
</dbReference>
<dbReference type="EMBL" id="CAJPDS010000077">
    <property type="protein sequence ID" value="CAF9934801.1"/>
    <property type="molecule type" value="Genomic_DNA"/>
</dbReference>
<feature type="transmembrane region" description="Helical" evidence="8">
    <location>
        <begin position="287"/>
        <end position="305"/>
    </location>
</feature>
<feature type="compositionally biased region" description="Polar residues" evidence="7">
    <location>
        <begin position="565"/>
        <end position="574"/>
    </location>
</feature>
<dbReference type="PANTHER" id="PTHR48020">
    <property type="entry name" value="PROTON MYO-INOSITOL COTRANSPORTER"/>
    <property type="match status" value="1"/>
</dbReference>
<evidence type="ECO:0000313" key="9">
    <source>
        <dbReference type="EMBL" id="CAF9934801.1"/>
    </source>
</evidence>
<evidence type="ECO:0000256" key="4">
    <source>
        <dbReference type="ARBA" id="ARBA00022692"/>
    </source>
</evidence>
<dbReference type="InterPro" id="IPR005828">
    <property type="entry name" value="MFS_sugar_transport-like"/>
</dbReference>
<keyword evidence="3" id="KW-0813">Transport</keyword>
<dbReference type="GO" id="GO:0015791">
    <property type="term" value="P:polyol transmembrane transport"/>
    <property type="evidence" value="ECO:0007669"/>
    <property type="project" value="UniProtKB-ARBA"/>
</dbReference>
<evidence type="ECO:0000256" key="2">
    <source>
        <dbReference type="ARBA" id="ARBA00010992"/>
    </source>
</evidence>
<dbReference type="SUPFAM" id="SSF103473">
    <property type="entry name" value="MFS general substrate transporter"/>
    <property type="match status" value="1"/>
</dbReference>
<feature type="transmembrane region" description="Helical" evidence="8">
    <location>
        <begin position="394"/>
        <end position="416"/>
    </location>
</feature>
<evidence type="ECO:0000256" key="7">
    <source>
        <dbReference type="SAM" id="MobiDB-lite"/>
    </source>
</evidence>
<dbReference type="Pfam" id="PF00083">
    <property type="entry name" value="Sugar_tr"/>
    <property type="match status" value="2"/>
</dbReference>
<dbReference type="InterPro" id="IPR050814">
    <property type="entry name" value="Myo-inositol_Transporter"/>
</dbReference>